<feature type="transmembrane region" description="Helical" evidence="2">
    <location>
        <begin position="247"/>
        <end position="265"/>
    </location>
</feature>
<feature type="transmembrane region" description="Helical" evidence="2">
    <location>
        <begin position="300"/>
        <end position="322"/>
    </location>
</feature>
<feature type="transmembrane region" description="Helical" evidence="2">
    <location>
        <begin position="272"/>
        <end position="294"/>
    </location>
</feature>
<dbReference type="EMBL" id="MU129472">
    <property type="protein sequence ID" value="KAF9503034.1"/>
    <property type="molecule type" value="Genomic_DNA"/>
</dbReference>
<feature type="compositionally biased region" description="Pro residues" evidence="1">
    <location>
        <begin position="174"/>
        <end position="199"/>
    </location>
</feature>
<keyword evidence="2" id="KW-0472">Membrane</keyword>
<evidence type="ECO:0000256" key="2">
    <source>
        <dbReference type="SAM" id="Phobius"/>
    </source>
</evidence>
<accession>A0A9P6DL96</accession>
<feature type="region of interest" description="Disordered" evidence="1">
    <location>
        <begin position="174"/>
        <end position="215"/>
    </location>
</feature>
<dbReference type="Proteomes" id="UP000886523">
    <property type="component" value="Unassembled WGS sequence"/>
</dbReference>
<protein>
    <submittedName>
        <fullName evidence="3">Uncharacterized protein</fullName>
    </submittedName>
</protein>
<comment type="caution">
    <text evidence="3">The sequence shown here is derived from an EMBL/GenBank/DDBJ whole genome shotgun (WGS) entry which is preliminary data.</text>
</comment>
<proteinExistence type="predicted"/>
<evidence type="ECO:0000313" key="4">
    <source>
        <dbReference type="Proteomes" id="UP000886523"/>
    </source>
</evidence>
<evidence type="ECO:0000256" key="1">
    <source>
        <dbReference type="SAM" id="MobiDB-lite"/>
    </source>
</evidence>
<sequence length="477" mass="53230">MAWKKRTKPTPNHENWLVVHGPFPQGSSGPVTPRTCPPDMLGAITSWLSYIGLNVVVIMTNSAPHQHVEAFVLAQNDLAMIQNIVGAYDYSRICQSSHPSPFVAYIYLSKYRSEEELPQDLANVARHNPSFPAHKYGKLTDPSPSPRIINSISGIPRSMHRHLDHKFFDPPVPPAPLPTLPSPPAPSTLPAPTDLPAPAPQTGNPTQAEDPTSVSPVTHPPIVHPPIVHPPVIHPPVIHPPVIHPPVIHLPLFILPLFILPLFILPSFILPLFILPLFILLSFILPLFILPLFILPLFILPLFILPSFILLSFIPLSIFLALHHKLLTQPKQTMTNLCGIGPSPNERMAASSAGGASLTRRGRHQLGFKGFLHSSASASICSLINTRFWFNSFFFQSKFWCSWVKHRPELFHDNHKWAACIGVQLELFTMDKIFRIVQKSFCEVDEVDPAITVIWLQCNLTVYTNTYIPEPVRAFSL</sequence>
<dbReference type="AlphaFoldDB" id="A0A9P6DL96"/>
<feature type="compositionally biased region" description="Polar residues" evidence="1">
    <location>
        <begin position="201"/>
        <end position="210"/>
    </location>
</feature>
<gene>
    <name evidence="3" type="ORF">BS47DRAFT_1369841</name>
</gene>
<evidence type="ECO:0000313" key="3">
    <source>
        <dbReference type="EMBL" id="KAF9503034.1"/>
    </source>
</evidence>
<keyword evidence="2" id="KW-0812">Transmembrane</keyword>
<name>A0A9P6DL96_9AGAM</name>
<reference evidence="3" key="1">
    <citation type="journal article" date="2020" name="Nat. Commun.">
        <title>Large-scale genome sequencing of mycorrhizal fungi provides insights into the early evolution of symbiotic traits.</title>
        <authorList>
            <person name="Miyauchi S."/>
            <person name="Kiss E."/>
            <person name="Kuo A."/>
            <person name="Drula E."/>
            <person name="Kohler A."/>
            <person name="Sanchez-Garcia M."/>
            <person name="Morin E."/>
            <person name="Andreopoulos B."/>
            <person name="Barry K.W."/>
            <person name="Bonito G."/>
            <person name="Buee M."/>
            <person name="Carver A."/>
            <person name="Chen C."/>
            <person name="Cichocki N."/>
            <person name="Clum A."/>
            <person name="Culley D."/>
            <person name="Crous P.W."/>
            <person name="Fauchery L."/>
            <person name="Girlanda M."/>
            <person name="Hayes R.D."/>
            <person name="Keri Z."/>
            <person name="LaButti K."/>
            <person name="Lipzen A."/>
            <person name="Lombard V."/>
            <person name="Magnuson J."/>
            <person name="Maillard F."/>
            <person name="Murat C."/>
            <person name="Nolan M."/>
            <person name="Ohm R.A."/>
            <person name="Pangilinan J."/>
            <person name="Pereira M.F."/>
            <person name="Perotto S."/>
            <person name="Peter M."/>
            <person name="Pfister S."/>
            <person name="Riley R."/>
            <person name="Sitrit Y."/>
            <person name="Stielow J.B."/>
            <person name="Szollosi G."/>
            <person name="Zifcakova L."/>
            <person name="Stursova M."/>
            <person name="Spatafora J.W."/>
            <person name="Tedersoo L."/>
            <person name="Vaario L.M."/>
            <person name="Yamada A."/>
            <person name="Yan M."/>
            <person name="Wang P."/>
            <person name="Xu J."/>
            <person name="Bruns T."/>
            <person name="Baldrian P."/>
            <person name="Vilgalys R."/>
            <person name="Dunand C."/>
            <person name="Henrissat B."/>
            <person name="Grigoriev I.V."/>
            <person name="Hibbett D."/>
            <person name="Nagy L.G."/>
            <person name="Martin F.M."/>
        </authorList>
    </citation>
    <scope>NUCLEOTIDE SEQUENCE</scope>
    <source>
        <strain evidence="3">UP504</strain>
    </source>
</reference>
<keyword evidence="2" id="KW-1133">Transmembrane helix</keyword>
<organism evidence="3 4">
    <name type="scientific">Hydnum rufescens UP504</name>
    <dbReference type="NCBI Taxonomy" id="1448309"/>
    <lineage>
        <taxon>Eukaryota</taxon>
        <taxon>Fungi</taxon>
        <taxon>Dikarya</taxon>
        <taxon>Basidiomycota</taxon>
        <taxon>Agaricomycotina</taxon>
        <taxon>Agaricomycetes</taxon>
        <taxon>Cantharellales</taxon>
        <taxon>Hydnaceae</taxon>
        <taxon>Hydnum</taxon>
    </lineage>
</organism>
<keyword evidence="4" id="KW-1185">Reference proteome</keyword>